<keyword evidence="2 6" id="KW-0698">rRNA processing</keyword>
<dbReference type="Proteomes" id="UP000294662">
    <property type="component" value="Unassembled WGS sequence"/>
</dbReference>
<sequence>MSGEAGSSANLDVSRETMDRLNRFVAVLEKWNPRINLVSRNSISEVWTRHIADSLQVFRCTTPIGHWVDLGSGGGFPGLVIAILAQEMAPDLRVTLVESDQRKSAFLRTAAREAGVRCTVITERIETLEPQEADILSARALADLETLMDYTQRHLKPGGVALFPKGVTWKKECVAARQRWNFNAEQITSKTDPDAVILKIEGVSRA</sequence>
<comment type="caution">
    <text evidence="7">The sequence shown here is derived from an EMBL/GenBank/DDBJ whole genome shotgun (WGS) entry which is preliminary data.</text>
</comment>
<dbReference type="RefSeq" id="WP_132829915.1">
    <property type="nucleotide sequence ID" value="NZ_SMFP01000008.1"/>
</dbReference>
<feature type="binding site" evidence="6">
    <location>
        <position position="139"/>
    </location>
    <ligand>
        <name>S-adenosyl-L-methionine</name>
        <dbReference type="ChEBI" id="CHEBI:59789"/>
    </ligand>
</feature>
<dbReference type="NCBIfam" id="TIGR00138">
    <property type="entry name" value="rsmG_gidB"/>
    <property type="match status" value="1"/>
</dbReference>
<comment type="subcellular location">
    <subcellularLocation>
        <location evidence="6">Cytoplasm</location>
    </subcellularLocation>
</comment>
<keyword evidence="5 6" id="KW-0949">S-adenosyl-L-methionine</keyword>
<evidence type="ECO:0000313" key="8">
    <source>
        <dbReference type="Proteomes" id="UP000294662"/>
    </source>
</evidence>
<keyword evidence="3 6" id="KW-0489">Methyltransferase</keyword>
<dbReference type="GO" id="GO:0070043">
    <property type="term" value="F:rRNA (guanine-N7-)-methyltransferase activity"/>
    <property type="evidence" value="ECO:0007669"/>
    <property type="project" value="UniProtKB-UniRule"/>
</dbReference>
<dbReference type="Pfam" id="PF02527">
    <property type="entry name" value="GidB"/>
    <property type="match status" value="1"/>
</dbReference>
<evidence type="ECO:0000256" key="4">
    <source>
        <dbReference type="ARBA" id="ARBA00022679"/>
    </source>
</evidence>
<evidence type="ECO:0000256" key="2">
    <source>
        <dbReference type="ARBA" id="ARBA00022552"/>
    </source>
</evidence>
<feature type="binding site" evidence="6">
    <location>
        <position position="76"/>
    </location>
    <ligand>
        <name>S-adenosyl-L-methionine</name>
        <dbReference type="ChEBI" id="CHEBI:59789"/>
    </ligand>
</feature>
<dbReference type="EMBL" id="SMFP01000008">
    <property type="protein sequence ID" value="TDE37003.1"/>
    <property type="molecule type" value="Genomic_DNA"/>
</dbReference>
<evidence type="ECO:0000256" key="1">
    <source>
        <dbReference type="ARBA" id="ARBA00022490"/>
    </source>
</evidence>
<evidence type="ECO:0000256" key="6">
    <source>
        <dbReference type="HAMAP-Rule" id="MF_00074"/>
    </source>
</evidence>
<name>A0A4R5EQY9_9RHOB</name>
<keyword evidence="1 6" id="KW-0963">Cytoplasm</keyword>
<evidence type="ECO:0000313" key="7">
    <source>
        <dbReference type="EMBL" id="TDE37003.1"/>
    </source>
</evidence>
<comment type="catalytic activity">
    <reaction evidence="6">
        <text>guanosine(527) in 16S rRNA + S-adenosyl-L-methionine = N(7)-methylguanosine(527) in 16S rRNA + S-adenosyl-L-homocysteine</text>
        <dbReference type="Rhea" id="RHEA:42732"/>
        <dbReference type="Rhea" id="RHEA-COMP:10209"/>
        <dbReference type="Rhea" id="RHEA-COMP:10210"/>
        <dbReference type="ChEBI" id="CHEBI:57856"/>
        <dbReference type="ChEBI" id="CHEBI:59789"/>
        <dbReference type="ChEBI" id="CHEBI:74269"/>
        <dbReference type="ChEBI" id="CHEBI:74480"/>
        <dbReference type="EC" id="2.1.1.170"/>
    </reaction>
</comment>
<dbReference type="SUPFAM" id="SSF53335">
    <property type="entry name" value="S-adenosyl-L-methionine-dependent methyltransferases"/>
    <property type="match status" value="1"/>
</dbReference>
<dbReference type="InterPro" id="IPR003682">
    <property type="entry name" value="rRNA_ssu_MeTfrase_G"/>
</dbReference>
<comment type="caution">
    <text evidence="6">Lacks conserved residue(s) required for the propagation of feature annotation.</text>
</comment>
<keyword evidence="8" id="KW-1185">Reference proteome</keyword>
<evidence type="ECO:0000256" key="3">
    <source>
        <dbReference type="ARBA" id="ARBA00022603"/>
    </source>
</evidence>
<accession>A0A4R5EQY9</accession>
<feature type="binding site" evidence="6">
    <location>
        <begin position="125"/>
        <end position="126"/>
    </location>
    <ligand>
        <name>S-adenosyl-L-methionine</name>
        <dbReference type="ChEBI" id="CHEBI:59789"/>
    </ligand>
</feature>
<gene>
    <name evidence="6 7" type="primary">rsmG</name>
    <name evidence="7" type="ORF">E1B25_12975</name>
</gene>
<dbReference type="HAMAP" id="MF_00074">
    <property type="entry name" value="16SrRNA_methyltr_G"/>
    <property type="match status" value="1"/>
</dbReference>
<comment type="function">
    <text evidence="6">Specifically methylates the N7 position of guanine in position 527 of 16S rRNA.</text>
</comment>
<comment type="similarity">
    <text evidence="6">Belongs to the methyltransferase superfamily. RNA methyltransferase RsmG family.</text>
</comment>
<protein>
    <recommendedName>
        <fullName evidence="6">Ribosomal RNA small subunit methyltransferase G</fullName>
        <ecNumber evidence="6">2.1.1.170</ecNumber>
    </recommendedName>
    <alternativeName>
        <fullName evidence="6">16S rRNA 7-methylguanosine methyltransferase</fullName>
        <shortName evidence="6">16S rRNA m7G methyltransferase</shortName>
    </alternativeName>
</protein>
<dbReference type="GO" id="GO:0005829">
    <property type="term" value="C:cytosol"/>
    <property type="evidence" value="ECO:0007669"/>
    <property type="project" value="TreeGrafter"/>
</dbReference>
<dbReference type="PIRSF" id="PIRSF003078">
    <property type="entry name" value="GidB"/>
    <property type="match status" value="1"/>
</dbReference>
<reference evidence="7 8" key="1">
    <citation type="submission" date="2019-03" db="EMBL/GenBank/DDBJ databases">
        <authorList>
            <person name="Zhang S."/>
        </authorList>
    </citation>
    <scope>NUCLEOTIDE SEQUENCE [LARGE SCALE GENOMIC DNA]</scope>
    <source>
        <strain evidence="7 8">S4J41</strain>
    </source>
</reference>
<keyword evidence="4 6" id="KW-0808">Transferase</keyword>
<evidence type="ECO:0000256" key="5">
    <source>
        <dbReference type="ARBA" id="ARBA00022691"/>
    </source>
</evidence>
<dbReference type="Gene3D" id="3.40.50.150">
    <property type="entry name" value="Vaccinia Virus protein VP39"/>
    <property type="match status" value="1"/>
</dbReference>
<dbReference type="AlphaFoldDB" id="A0A4R5EQY9"/>
<organism evidence="7 8">
    <name type="scientific">Antarcticimicrobium sediminis</name>
    <dbReference type="NCBI Taxonomy" id="2546227"/>
    <lineage>
        <taxon>Bacteria</taxon>
        <taxon>Pseudomonadati</taxon>
        <taxon>Pseudomonadota</taxon>
        <taxon>Alphaproteobacteria</taxon>
        <taxon>Rhodobacterales</taxon>
        <taxon>Paracoccaceae</taxon>
        <taxon>Antarcticimicrobium</taxon>
    </lineage>
</organism>
<dbReference type="CDD" id="cd02440">
    <property type="entry name" value="AdoMet_MTases"/>
    <property type="match status" value="1"/>
</dbReference>
<proteinExistence type="inferred from homology"/>
<dbReference type="OrthoDB" id="9808773at2"/>
<dbReference type="PANTHER" id="PTHR31760:SF0">
    <property type="entry name" value="S-ADENOSYL-L-METHIONINE-DEPENDENT METHYLTRANSFERASES SUPERFAMILY PROTEIN"/>
    <property type="match status" value="1"/>
</dbReference>
<dbReference type="InterPro" id="IPR029063">
    <property type="entry name" value="SAM-dependent_MTases_sf"/>
</dbReference>
<feature type="binding site" evidence="6">
    <location>
        <position position="71"/>
    </location>
    <ligand>
        <name>S-adenosyl-L-methionine</name>
        <dbReference type="ChEBI" id="CHEBI:59789"/>
    </ligand>
</feature>
<dbReference type="EC" id="2.1.1.170" evidence="6"/>
<dbReference type="PANTHER" id="PTHR31760">
    <property type="entry name" value="S-ADENOSYL-L-METHIONINE-DEPENDENT METHYLTRANSFERASES SUPERFAMILY PROTEIN"/>
    <property type="match status" value="1"/>
</dbReference>